<name>A0A914LVF7_MELIC</name>
<dbReference type="InterPro" id="IPR043198">
    <property type="entry name" value="Cyclin/Ssn8"/>
</dbReference>
<dbReference type="InterPro" id="IPR037503">
    <property type="entry name" value="Fcf1_PIN"/>
</dbReference>
<evidence type="ECO:0000259" key="5">
    <source>
        <dbReference type="SMART" id="SM00385"/>
    </source>
</evidence>
<evidence type="ECO:0000259" key="6">
    <source>
        <dbReference type="SMART" id="SM00670"/>
    </source>
</evidence>
<sequence>MAAVIQTDVSTSNDSQVDNTSNDKHADIKIVDMELQQDGKAALKDLLSKIKPSSFGQRRNYSRIDISAEKWLMAYDEASLAKLENPPSLADGISMELERDIRYLGCELIQSGAILLKLSQTAAATAQILFQRFYYQKSFVRHNFEHMVCACLLLASKIEEQPRKPREVINVYHRLKQLHQHRRKISGGGESCSVSLQQLRPKKKLFCLIAGLKLLDCLLLNSLFLLFEIAVSCKRWKLARLLKRMLLSFVVSMANSNSKLFDHLELGGSKYMDMKNNVIKSERRLLNVLGFVVHVHHPHKLIYIYLHILGLLRKESDPNATKEQINRSKELLQKAWSYMNDGLRTDMFLRYTPETIACACIQLAAKTVAQPVILPKSPFPWFELFDASDRDIRLISQMLMCLYTRTKAPSLDFIHSQLEKHQKRLSDSDKAKELAEKAKAYADIQEAIKAVTSTKSTSNVQQTKKDDEKAVKAEAPRISKSITKHIGPPFNVMVDSTFLSYSIKNRLDMMKGFKDCLHDKVIPCIPECVVVELEKQSRFKSVLKIINDHRFQRLHCAHKKSIYTDECILHRITQHKNYIVATCDRDLRKRIRKIPDVPILYIRDHRYIIERMPDTRAAPKK</sequence>
<dbReference type="WBParaSite" id="Minc3s00844g18020">
    <property type="protein sequence ID" value="Minc3s00844g18020"/>
    <property type="gene ID" value="Minc3s00844g18020"/>
</dbReference>
<dbReference type="CDD" id="cd09864">
    <property type="entry name" value="PIN_Fcf1-like"/>
    <property type="match status" value="1"/>
</dbReference>
<dbReference type="InterPro" id="IPR013763">
    <property type="entry name" value="Cyclin-like_dom"/>
</dbReference>
<feature type="region of interest" description="Disordered" evidence="4">
    <location>
        <begin position="1"/>
        <end position="23"/>
    </location>
</feature>
<accession>A0A914LVF7</accession>
<evidence type="ECO:0000256" key="3">
    <source>
        <dbReference type="RuleBase" id="RU000383"/>
    </source>
</evidence>
<dbReference type="SMART" id="SM00385">
    <property type="entry name" value="CYCLIN"/>
    <property type="match status" value="2"/>
</dbReference>
<dbReference type="Gene3D" id="1.10.472.10">
    <property type="entry name" value="Cyclin-like"/>
    <property type="match status" value="2"/>
</dbReference>
<comment type="similarity">
    <text evidence="3">Belongs to the cyclin family.</text>
</comment>
<dbReference type="GO" id="GO:0032040">
    <property type="term" value="C:small-subunit processome"/>
    <property type="evidence" value="ECO:0007669"/>
    <property type="project" value="InterPro"/>
</dbReference>
<dbReference type="GO" id="GO:0006357">
    <property type="term" value="P:regulation of transcription by RNA polymerase II"/>
    <property type="evidence" value="ECO:0007669"/>
    <property type="project" value="InterPro"/>
</dbReference>
<dbReference type="SUPFAM" id="SSF47954">
    <property type="entry name" value="Cyclin-like"/>
    <property type="match status" value="2"/>
</dbReference>
<keyword evidence="1 3" id="KW-0195">Cyclin</keyword>
<dbReference type="CDD" id="cd20533">
    <property type="entry name" value="CYCLIN_CCNL_rpt2"/>
    <property type="match status" value="1"/>
</dbReference>
<keyword evidence="7" id="KW-1185">Reference proteome</keyword>
<dbReference type="Proteomes" id="UP000887563">
    <property type="component" value="Unplaced"/>
</dbReference>
<dbReference type="AlphaFoldDB" id="A0A914LVF7"/>
<feature type="domain" description="Cyclin-like" evidence="5">
    <location>
        <begin position="300"/>
        <end position="401"/>
    </location>
</feature>
<dbReference type="InterPro" id="IPR002716">
    <property type="entry name" value="PIN_dom"/>
</dbReference>
<feature type="domain" description="PIN" evidence="6">
    <location>
        <begin position="490"/>
        <end position="589"/>
    </location>
</feature>
<dbReference type="InterPro" id="IPR006984">
    <property type="entry name" value="Fcf1/UTP23"/>
</dbReference>
<feature type="compositionally biased region" description="Polar residues" evidence="4">
    <location>
        <begin position="7"/>
        <end position="20"/>
    </location>
</feature>
<reference evidence="8" key="1">
    <citation type="submission" date="2022-11" db="UniProtKB">
        <authorList>
            <consortium name="WormBaseParasite"/>
        </authorList>
    </citation>
    <scope>IDENTIFICATION</scope>
</reference>
<dbReference type="Pfam" id="PF00134">
    <property type="entry name" value="Cyclin_N"/>
    <property type="match status" value="1"/>
</dbReference>
<dbReference type="Pfam" id="PF21797">
    <property type="entry name" value="CycT2-like_C"/>
    <property type="match status" value="1"/>
</dbReference>
<dbReference type="Pfam" id="PF04900">
    <property type="entry name" value="Fcf1"/>
    <property type="match status" value="1"/>
</dbReference>
<comment type="similarity">
    <text evidence="2">Belongs to the UTP23/FCF1 family. FCF1 subfamily.</text>
</comment>
<dbReference type="SUPFAM" id="SSF88723">
    <property type="entry name" value="PIN domain-like"/>
    <property type="match status" value="1"/>
</dbReference>
<dbReference type="CDD" id="cd20532">
    <property type="entry name" value="CYCLIN_CCNL_rpt1"/>
    <property type="match status" value="1"/>
</dbReference>
<evidence type="ECO:0000313" key="8">
    <source>
        <dbReference type="WBParaSite" id="Minc3s00844g18020"/>
    </source>
</evidence>
<dbReference type="PANTHER" id="PTHR10026">
    <property type="entry name" value="CYCLIN"/>
    <property type="match status" value="1"/>
</dbReference>
<proteinExistence type="inferred from homology"/>
<organism evidence="7 8">
    <name type="scientific">Meloidogyne incognita</name>
    <name type="common">Southern root-knot nematode worm</name>
    <name type="synonym">Oxyuris incognita</name>
    <dbReference type="NCBI Taxonomy" id="6306"/>
    <lineage>
        <taxon>Eukaryota</taxon>
        <taxon>Metazoa</taxon>
        <taxon>Ecdysozoa</taxon>
        <taxon>Nematoda</taxon>
        <taxon>Chromadorea</taxon>
        <taxon>Rhabditida</taxon>
        <taxon>Tylenchina</taxon>
        <taxon>Tylenchomorpha</taxon>
        <taxon>Tylenchoidea</taxon>
        <taxon>Meloidogynidae</taxon>
        <taxon>Meloidogyninae</taxon>
        <taxon>Meloidogyne</taxon>
        <taxon>Meloidogyne incognita group</taxon>
    </lineage>
</organism>
<dbReference type="InterPro" id="IPR006671">
    <property type="entry name" value="Cyclin_N"/>
</dbReference>
<dbReference type="Gene3D" id="3.40.50.1010">
    <property type="entry name" value="5'-nuclease"/>
    <property type="match status" value="1"/>
</dbReference>
<evidence type="ECO:0000256" key="2">
    <source>
        <dbReference type="ARBA" id="ARBA00024026"/>
    </source>
</evidence>
<dbReference type="SMART" id="SM00670">
    <property type="entry name" value="PINc"/>
    <property type="match status" value="1"/>
</dbReference>
<dbReference type="InterPro" id="IPR036915">
    <property type="entry name" value="Cyclin-like_sf"/>
</dbReference>
<protein>
    <submittedName>
        <fullName evidence="8">Uncharacterized protein</fullName>
    </submittedName>
</protein>
<dbReference type="InterPro" id="IPR029060">
    <property type="entry name" value="PIN-like_dom_sf"/>
</dbReference>
<evidence type="ECO:0000256" key="4">
    <source>
        <dbReference type="SAM" id="MobiDB-lite"/>
    </source>
</evidence>
<feature type="domain" description="Cyclin-like" evidence="5">
    <location>
        <begin position="107"/>
        <end position="208"/>
    </location>
</feature>
<dbReference type="GO" id="GO:0016538">
    <property type="term" value="F:cyclin-dependent protein serine/threonine kinase regulator activity"/>
    <property type="evidence" value="ECO:0007669"/>
    <property type="project" value="InterPro"/>
</dbReference>
<evidence type="ECO:0000256" key="1">
    <source>
        <dbReference type="ARBA" id="ARBA00023127"/>
    </source>
</evidence>
<evidence type="ECO:0000313" key="7">
    <source>
        <dbReference type="Proteomes" id="UP000887563"/>
    </source>
</evidence>